<dbReference type="SUPFAM" id="SSF51206">
    <property type="entry name" value="cAMP-binding domain-like"/>
    <property type="match status" value="1"/>
</dbReference>
<dbReference type="CDD" id="cd00038">
    <property type="entry name" value="CAP_ED"/>
    <property type="match status" value="1"/>
</dbReference>
<name>A0A2A6DZC8_9BACL</name>
<sequence>MKAAIVGPANTFCFSEASLRLLRENGEPAALPEQSVLFREGERPTGLFFVLAGKVKETLLSEDGREITLSLYYPGDLFGKFDPFDGAPHDTSARTTEPTSLLWIRQEKLDGLLACFGDLAVEFARWSGYMNRLMRTKYRDAILYGKTGALCSALIRLANMHGADRIRITNAELAD</sequence>
<feature type="non-terminal residue" evidence="3">
    <location>
        <position position="175"/>
    </location>
</feature>
<evidence type="ECO:0000313" key="4">
    <source>
        <dbReference type="Proteomes" id="UP000243688"/>
    </source>
</evidence>
<feature type="domain" description="Cyclic nucleotide-binding" evidence="2">
    <location>
        <begin position="27"/>
        <end position="113"/>
    </location>
</feature>
<dbReference type="EMBL" id="MOXJ01000021">
    <property type="protein sequence ID" value="PDO10042.1"/>
    <property type="molecule type" value="Genomic_DNA"/>
</dbReference>
<dbReference type="SMART" id="SM00100">
    <property type="entry name" value="cNMP"/>
    <property type="match status" value="1"/>
</dbReference>
<comment type="caution">
    <text evidence="3">The sequence shown here is derived from an EMBL/GenBank/DDBJ whole genome shotgun (WGS) entry which is preliminary data.</text>
</comment>
<dbReference type="Gene3D" id="2.60.120.10">
    <property type="entry name" value="Jelly Rolls"/>
    <property type="match status" value="1"/>
</dbReference>
<accession>A0A2A6DZC8</accession>
<dbReference type="InterPro" id="IPR018490">
    <property type="entry name" value="cNMP-bd_dom_sf"/>
</dbReference>
<reference evidence="3 4" key="1">
    <citation type="submission" date="2016-12" db="EMBL/GenBank/DDBJ databases">
        <title>Candidatus Reconcilibacillus cellulovorans genome.</title>
        <authorList>
            <person name="Kolinko S."/>
            <person name="Wu Y.-W."/>
            <person name="Tachea F."/>
            <person name="Denzel E."/>
            <person name="Hiras J."/>
            <person name="Baecker N."/>
            <person name="Chan L.J."/>
            <person name="Eichorst S.A."/>
            <person name="Frey D."/>
            <person name="Adams P.D."/>
            <person name="Pray T."/>
            <person name="Tanjore D."/>
            <person name="Petzold C.J."/>
            <person name="Gladden J.M."/>
            <person name="Simmons B.A."/>
            <person name="Singer S.W."/>
        </authorList>
    </citation>
    <scope>NUCLEOTIDE SEQUENCE [LARGE SCALE GENOMIC DNA]</scope>
    <source>
        <strain evidence="3">JTherm</strain>
    </source>
</reference>
<evidence type="ECO:0000313" key="3">
    <source>
        <dbReference type="EMBL" id="PDO10042.1"/>
    </source>
</evidence>
<protein>
    <recommendedName>
        <fullName evidence="2">Cyclic nucleotide-binding domain-containing protein</fullName>
    </recommendedName>
</protein>
<organism evidence="3 4">
    <name type="scientific">Candidatus Reconcilbacillus cellulovorans</name>
    <dbReference type="NCBI Taxonomy" id="1906605"/>
    <lineage>
        <taxon>Bacteria</taxon>
        <taxon>Bacillati</taxon>
        <taxon>Bacillota</taxon>
        <taxon>Bacilli</taxon>
        <taxon>Bacillales</taxon>
        <taxon>Paenibacillaceae</taxon>
        <taxon>Candidatus Reconcilbacillus</taxon>
    </lineage>
</organism>
<evidence type="ECO:0000259" key="2">
    <source>
        <dbReference type="PROSITE" id="PS50042"/>
    </source>
</evidence>
<proteinExistence type="predicted"/>
<dbReference type="Proteomes" id="UP000243688">
    <property type="component" value="Unassembled WGS sequence"/>
</dbReference>
<dbReference type="Pfam" id="PF00027">
    <property type="entry name" value="cNMP_binding"/>
    <property type="match status" value="1"/>
</dbReference>
<dbReference type="PROSITE" id="PS50042">
    <property type="entry name" value="CNMP_BINDING_3"/>
    <property type="match status" value="1"/>
</dbReference>
<keyword evidence="1" id="KW-0010">Activator</keyword>
<gene>
    <name evidence="3" type="ORF">BLM47_09550</name>
</gene>
<dbReference type="InterPro" id="IPR000595">
    <property type="entry name" value="cNMP-bd_dom"/>
</dbReference>
<dbReference type="AlphaFoldDB" id="A0A2A6DZC8"/>
<dbReference type="InterPro" id="IPR014710">
    <property type="entry name" value="RmlC-like_jellyroll"/>
</dbReference>
<evidence type="ECO:0000256" key="1">
    <source>
        <dbReference type="ARBA" id="ARBA00023159"/>
    </source>
</evidence>